<reference evidence="2 3" key="1">
    <citation type="submission" date="2019-12" db="EMBL/GenBank/DDBJ databases">
        <authorList>
            <person name="Alioto T."/>
            <person name="Alioto T."/>
            <person name="Gomez Garrido J."/>
        </authorList>
    </citation>
    <scope>NUCLEOTIDE SEQUENCE [LARGE SCALE GENOMIC DNA]</scope>
</reference>
<feature type="transmembrane region" description="Helical" evidence="1">
    <location>
        <begin position="49"/>
        <end position="70"/>
    </location>
</feature>
<comment type="caution">
    <text evidence="2">The sequence shown here is derived from an EMBL/GenBank/DDBJ whole genome shotgun (WGS) entry which is preliminary data.</text>
</comment>
<evidence type="ECO:0000256" key="1">
    <source>
        <dbReference type="SAM" id="Phobius"/>
    </source>
</evidence>
<accession>A0A8S0RF64</accession>
<dbReference type="AlphaFoldDB" id="A0A8S0RF64"/>
<feature type="transmembrane region" description="Helical" evidence="1">
    <location>
        <begin position="113"/>
        <end position="131"/>
    </location>
</feature>
<evidence type="ECO:0000313" key="2">
    <source>
        <dbReference type="EMBL" id="CAA2977987.1"/>
    </source>
</evidence>
<dbReference type="Gramene" id="OE9A025676T1">
    <property type="protein sequence ID" value="OE9A025676C1"/>
    <property type="gene ID" value="OE9A025676"/>
</dbReference>
<keyword evidence="3" id="KW-1185">Reference proteome</keyword>
<evidence type="ECO:0000313" key="3">
    <source>
        <dbReference type="Proteomes" id="UP000594638"/>
    </source>
</evidence>
<dbReference type="Proteomes" id="UP000594638">
    <property type="component" value="Unassembled WGS sequence"/>
</dbReference>
<dbReference type="OrthoDB" id="1751991at2759"/>
<organism evidence="2 3">
    <name type="scientific">Olea europaea subsp. europaea</name>
    <dbReference type="NCBI Taxonomy" id="158383"/>
    <lineage>
        <taxon>Eukaryota</taxon>
        <taxon>Viridiplantae</taxon>
        <taxon>Streptophyta</taxon>
        <taxon>Embryophyta</taxon>
        <taxon>Tracheophyta</taxon>
        <taxon>Spermatophyta</taxon>
        <taxon>Magnoliopsida</taxon>
        <taxon>eudicotyledons</taxon>
        <taxon>Gunneridae</taxon>
        <taxon>Pentapetalae</taxon>
        <taxon>asterids</taxon>
        <taxon>lamiids</taxon>
        <taxon>Lamiales</taxon>
        <taxon>Oleaceae</taxon>
        <taxon>Oleeae</taxon>
        <taxon>Olea</taxon>
    </lineage>
</organism>
<feature type="transmembrane region" description="Helical" evidence="1">
    <location>
        <begin position="82"/>
        <end position="107"/>
    </location>
</feature>
<keyword evidence="1" id="KW-1133">Transmembrane helix</keyword>
<name>A0A8S0RF64_OLEEU</name>
<keyword evidence="1" id="KW-0812">Transmembrane</keyword>
<protein>
    <submittedName>
        <fullName evidence="2">Uncharacterized protein</fullName>
    </submittedName>
</protein>
<sequence length="175" mass="19256">MQNFEHQSADGDTELASMNFGIPTKKIKCQLSDDLNNFSSSMKRSNDHVLLLLLALMMMVTLVAASRHGVVHDQPQERQDSVIALLFILCNSTAFVSSLAGVIYPLHEFPFKPWPQITVSMLFGPYTLLVFKISPNQALPQLGLSIPILLIPAAGKLYDFVWGKSFSGSGDTFPA</sequence>
<gene>
    <name evidence="2" type="ORF">OLEA9_A025676</name>
</gene>
<keyword evidence="1" id="KW-0472">Membrane</keyword>
<dbReference type="EMBL" id="CACTIH010003615">
    <property type="protein sequence ID" value="CAA2977987.1"/>
    <property type="molecule type" value="Genomic_DNA"/>
</dbReference>
<proteinExistence type="predicted"/>